<feature type="compositionally biased region" description="Basic and acidic residues" evidence="1">
    <location>
        <begin position="24"/>
        <end position="41"/>
    </location>
</feature>
<dbReference type="EMBL" id="AP035768">
    <property type="protein sequence ID" value="BFO22325.1"/>
    <property type="molecule type" value="Genomic_DNA"/>
</dbReference>
<name>A0AAT9HYM1_9ACTN</name>
<sequence>MELDAGVVGDPGRDGQAVGNDGEGDLRRQDAGEPRDRRTGVHDQGAVGGEFGEGGPGDAVLLVGRGGLPLGEVRLEVEASGGDGPAVHPADHSGAVEGLQVPANGLGGHLELLGQRDHVHPAAVTGEPQDLLLALRCVHVRLPPSPFMPERVVSLEPYVRMSGK</sequence>
<dbReference type="AlphaFoldDB" id="A0AAT9HYM1"/>
<organism evidence="2">
    <name type="scientific">Streptomyces haneummycinicus</name>
    <dbReference type="NCBI Taxonomy" id="3074435"/>
    <lineage>
        <taxon>Bacteria</taxon>
        <taxon>Bacillati</taxon>
        <taxon>Actinomycetota</taxon>
        <taxon>Actinomycetes</taxon>
        <taxon>Kitasatosporales</taxon>
        <taxon>Streptomycetaceae</taxon>
        <taxon>Streptomyces</taxon>
    </lineage>
</organism>
<reference evidence="2" key="2">
    <citation type="submission" date="2024-07" db="EMBL/GenBank/DDBJ databases">
        <title>Streptomyces haneummycinica sp. nov., a new antibiotic-producing actinobacterium isolated from marine sediment.</title>
        <authorList>
            <person name="Uemura M."/>
            <person name="Hamada M."/>
            <person name="Hirano S."/>
            <person name="Kobayashi K."/>
            <person name="Ohshiro T."/>
            <person name="Kobayashi T."/>
            <person name="Terahara T."/>
        </authorList>
    </citation>
    <scope>NUCLEOTIDE SEQUENCE</scope>
    <source>
        <strain evidence="2">KM77-8</strain>
    </source>
</reference>
<evidence type="ECO:0000313" key="2">
    <source>
        <dbReference type="EMBL" id="BFO22325.1"/>
    </source>
</evidence>
<reference evidence="2" key="1">
    <citation type="submission" date="2024-06" db="EMBL/GenBank/DDBJ databases">
        <authorList>
            <consortium name="consrtm"/>
            <person name="Uemura M."/>
            <person name="Terahara T."/>
        </authorList>
    </citation>
    <scope>NUCLEOTIDE SEQUENCE</scope>
    <source>
        <strain evidence="2">KM77-8</strain>
    </source>
</reference>
<protein>
    <submittedName>
        <fullName evidence="2">Uncharacterized protein</fullName>
    </submittedName>
</protein>
<feature type="region of interest" description="Disordered" evidence="1">
    <location>
        <begin position="1"/>
        <end position="54"/>
    </location>
</feature>
<evidence type="ECO:0000256" key="1">
    <source>
        <dbReference type="SAM" id="MobiDB-lite"/>
    </source>
</evidence>
<accession>A0AAT9HYM1</accession>
<gene>
    <name evidence="2" type="ORF">SHKM778_87130</name>
</gene>
<proteinExistence type="predicted"/>